<dbReference type="EMBL" id="JAIMBW010000001">
    <property type="protein sequence ID" value="MBY4891368.1"/>
    <property type="molecule type" value="Genomic_DNA"/>
</dbReference>
<evidence type="ECO:0000259" key="3">
    <source>
        <dbReference type="PROSITE" id="PS51724"/>
    </source>
</evidence>
<dbReference type="EMBL" id="CP078073">
    <property type="protein sequence ID" value="QXL88163.1"/>
    <property type="molecule type" value="Genomic_DNA"/>
</dbReference>
<sequence>MADIQYSGGAPDAYSYEGNFEYGYDQAAPTAASVDASRVTQLINWAGALVSMGLVIGMGVWAFQLLVRDVADVPVIRALDGPMRIAPENPGGSVAENQGLAVNRLAEGAEAAPVPDQLLLAPPPQDLSAANLTPEPDAEPAEQAFENASAALPDIDAEIVPEIVPEVDTDALIARLLQEATPLTDMDAPSLGEPASETLGEPSVDLVARAETIPISVPGVRRSPRPALRPAGLSARAAAAPTPTTEGVVADGITEDDEGFEIAASELETGTRLVQLGAFDTPDLARTEWERLSRNFPDFFLGRARVIEEASSGGATFYRLRAHGFGDLSASRRFCAGLVAQGAACIPVTVR</sequence>
<dbReference type="InterPro" id="IPR007730">
    <property type="entry name" value="SPOR-like_dom"/>
</dbReference>
<evidence type="ECO:0000313" key="5">
    <source>
        <dbReference type="EMBL" id="QXL88163.1"/>
    </source>
</evidence>
<keyword evidence="6" id="KW-1185">Reference proteome</keyword>
<dbReference type="AlphaFoldDB" id="A0A975YG77"/>
<evidence type="ECO:0000313" key="6">
    <source>
        <dbReference type="Proteomes" id="UP000693972"/>
    </source>
</evidence>
<proteinExistence type="predicted"/>
<dbReference type="PROSITE" id="PS51724">
    <property type="entry name" value="SPOR"/>
    <property type="match status" value="1"/>
</dbReference>
<feature type="transmembrane region" description="Helical" evidence="2">
    <location>
        <begin position="42"/>
        <end position="67"/>
    </location>
</feature>
<name>A0A975YG77_9RHOB</name>
<accession>A0A975YG77</accession>
<evidence type="ECO:0000256" key="2">
    <source>
        <dbReference type="SAM" id="Phobius"/>
    </source>
</evidence>
<reference evidence="5 6" key="1">
    <citation type="submission" date="2021-07" db="EMBL/GenBank/DDBJ databases">
        <title>Karlodiniumbacter phycospheric gen. nov., sp. nov., a phycosphere bacterium isolated from karlodinium veneficum.</title>
        <authorList>
            <person name="Peng Y."/>
            <person name="Jiang L."/>
            <person name="Lee J."/>
        </authorList>
    </citation>
    <scope>NUCLEOTIDE SEQUENCE</scope>
    <source>
        <strain evidence="5 6">N5</strain>
    </source>
</reference>
<dbReference type="InterPro" id="IPR036680">
    <property type="entry name" value="SPOR-like_sf"/>
</dbReference>
<keyword evidence="2" id="KW-0472">Membrane</keyword>
<dbReference type="RefSeq" id="WP_257891250.1">
    <property type="nucleotide sequence ID" value="NZ_JAIMBW010000001.1"/>
</dbReference>
<evidence type="ECO:0000256" key="1">
    <source>
        <dbReference type="SAM" id="MobiDB-lite"/>
    </source>
</evidence>
<feature type="domain" description="SPOR" evidence="3">
    <location>
        <begin position="266"/>
        <end position="351"/>
    </location>
</feature>
<keyword evidence="2" id="KW-1133">Transmembrane helix</keyword>
<evidence type="ECO:0000313" key="4">
    <source>
        <dbReference type="EMBL" id="MBY4891368.1"/>
    </source>
</evidence>
<gene>
    <name evidence="4" type="ORF">KUL25_01165</name>
    <name evidence="5" type="ORF">KUL25_01170</name>
</gene>
<keyword evidence="2" id="KW-0812">Transmembrane</keyword>
<feature type="region of interest" description="Disordered" evidence="1">
    <location>
        <begin position="122"/>
        <end position="143"/>
    </location>
</feature>
<organism evidence="5">
    <name type="scientific">Gymnodinialimonas phycosphaerae</name>
    <dbReference type="NCBI Taxonomy" id="2841589"/>
    <lineage>
        <taxon>Bacteria</taxon>
        <taxon>Pseudomonadati</taxon>
        <taxon>Pseudomonadota</taxon>
        <taxon>Alphaproteobacteria</taxon>
        <taxon>Rhodobacterales</taxon>
        <taxon>Paracoccaceae</taxon>
        <taxon>Gymnodinialimonas</taxon>
    </lineage>
</organism>
<protein>
    <submittedName>
        <fullName evidence="5">SPOR domain-containing protein</fullName>
    </submittedName>
</protein>
<dbReference type="GO" id="GO:0042834">
    <property type="term" value="F:peptidoglycan binding"/>
    <property type="evidence" value="ECO:0007669"/>
    <property type="project" value="InterPro"/>
</dbReference>
<dbReference type="Proteomes" id="UP000693972">
    <property type="component" value="Unassembled WGS sequence"/>
</dbReference>
<dbReference type="Gene3D" id="3.30.70.1070">
    <property type="entry name" value="Sporulation related repeat"/>
    <property type="match status" value="1"/>
</dbReference>
<dbReference type="Pfam" id="PF05036">
    <property type="entry name" value="SPOR"/>
    <property type="match status" value="1"/>
</dbReference>